<name>A0A6N6MXM0_9BACT</name>
<dbReference type="RefSeq" id="WP_151151983.1">
    <property type="nucleotide sequence ID" value="NZ_WAIE01000009.1"/>
</dbReference>
<dbReference type="Gene3D" id="3.30.2010.10">
    <property type="entry name" value="Metalloproteases ('zincins'), catalytic domain"/>
    <property type="match status" value="1"/>
</dbReference>
<gene>
    <name evidence="2" type="ORF">F8A88_14945</name>
</gene>
<dbReference type="CDD" id="cd07344">
    <property type="entry name" value="M48_yhfN_like"/>
    <property type="match status" value="1"/>
</dbReference>
<dbReference type="OrthoDB" id="5321643at2"/>
<dbReference type="EMBL" id="WAIE01000009">
    <property type="protein sequence ID" value="KAB1439013.1"/>
    <property type="molecule type" value="Genomic_DNA"/>
</dbReference>
<dbReference type="InterPro" id="IPR002725">
    <property type="entry name" value="YgjP-like_metallopeptidase"/>
</dbReference>
<protein>
    <submittedName>
        <fullName evidence="2">M48 family metallopeptidase</fullName>
    </submittedName>
</protein>
<comment type="caution">
    <text evidence="2">The sequence shown here is derived from an EMBL/GenBank/DDBJ whole genome shotgun (WGS) entry which is preliminary data.</text>
</comment>
<feature type="domain" description="YgjP-like metallopeptidase" evidence="1">
    <location>
        <begin position="21"/>
        <end position="226"/>
    </location>
</feature>
<dbReference type="PANTHER" id="PTHR30399">
    <property type="entry name" value="UNCHARACTERIZED PROTEIN YGJP"/>
    <property type="match status" value="1"/>
</dbReference>
<reference evidence="2 3" key="1">
    <citation type="journal article" date="2017" name="Int. J. Syst. Evol. Microbiol.">
        <title>Desulfovibrio senegalensis sp. nov., a mesophilic sulfate reducer isolated from marine sediment.</title>
        <authorList>
            <person name="Thioye A."/>
            <person name="Gam Z.B.A."/>
            <person name="Mbengue M."/>
            <person name="Cayol J.L."/>
            <person name="Joseph-Bartoli M."/>
            <person name="Toure-Kane C."/>
            <person name="Labat M."/>
        </authorList>
    </citation>
    <scope>NUCLEOTIDE SEQUENCE [LARGE SCALE GENOMIC DNA]</scope>
    <source>
        <strain evidence="2 3">DSM 101509</strain>
    </source>
</reference>
<dbReference type="AlphaFoldDB" id="A0A6N6MXM0"/>
<dbReference type="InterPro" id="IPR053136">
    <property type="entry name" value="UTP_pyrophosphatase-like"/>
</dbReference>
<dbReference type="PANTHER" id="PTHR30399:SF1">
    <property type="entry name" value="UTP PYROPHOSPHATASE"/>
    <property type="match status" value="1"/>
</dbReference>
<organism evidence="2 3">
    <name type="scientific">Pseudodesulfovibrio senegalensis</name>
    <dbReference type="NCBI Taxonomy" id="1721087"/>
    <lineage>
        <taxon>Bacteria</taxon>
        <taxon>Pseudomonadati</taxon>
        <taxon>Thermodesulfobacteriota</taxon>
        <taxon>Desulfovibrionia</taxon>
        <taxon>Desulfovibrionales</taxon>
        <taxon>Desulfovibrionaceae</taxon>
    </lineage>
</organism>
<keyword evidence="3" id="KW-1185">Reference proteome</keyword>
<proteinExistence type="predicted"/>
<sequence>MKRRPVHDLPLTIRENPRARRVLIKLVPRTGLVVVVPQGFDTSQVTSILAEKQNWIVRTRERMEAEGVRFSRSAELPDTLDFPVMERQWQVLYLPKPGNLRLTTNATRLIVSGPQHDPYAVQEALARFVARQAKEHLPPLLHAVSERLGLPFESVRIRTQKSRWGSCSARKTISLNCKLLFLPPELVEHLMIHELCHTRHMNHSPQYWQLVRQFQPQCRHLEKRLGSALSLVPDWMP</sequence>
<dbReference type="Proteomes" id="UP000438699">
    <property type="component" value="Unassembled WGS sequence"/>
</dbReference>
<evidence type="ECO:0000259" key="1">
    <source>
        <dbReference type="Pfam" id="PF01863"/>
    </source>
</evidence>
<dbReference type="Pfam" id="PF01863">
    <property type="entry name" value="YgjP-like"/>
    <property type="match status" value="1"/>
</dbReference>
<accession>A0A6N6MXM0</accession>
<evidence type="ECO:0000313" key="2">
    <source>
        <dbReference type="EMBL" id="KAB1439013.1"/>
    </source>
</evidence>
<evidence type="ECO:0000313" key="3">
    <source>
        <dbReference type="Proteomes" id="UP000438699"/>
    </source>
</evidence>